<evidence type="ECO:0000313" key="8">
    <source>
        <dbReference type="Proteomes" id="UP001597108"/>
    </source>
</evidence>
<dbReference type="RefSeq" id="WP_386071672.1">
    <property type="nucleotide sequence ID" value="NZ_JBHTJT010000002.1"/>
</dbReference>
<dbReference type="Pfam" id="PF00034">
    <property type="entry name" value="Cytochrom_C"/>
    <property type="match status" value="1"/>
</dbReference>
<dbReference type="SUPFAM" id="SSF46626">
    <property type="entry name" value="Cytochrome c"/>
    <property type="match status" value="1"/>
</dbReference>
<keyword evidence="5" id="KW-0732">Signal</keyword>
<proteinExistence type="predicted"/>
<evidence type="ECO:0000256" key="1">
    <source>
        <dbReference type="ARBA" id="ARBA00022617"/>
    </source>
</evidence>
<evidence type="ECO:0000259" key="6">
    <source>
        <dbReference type="PROSITE" id="PS51007"/>
    </source>
</evidence>
<comment type="caution">
    <text evidence="7">The sequence shown here is derived from an EMBL/GenBank/DDBJ whole genome shotgun (WGS) entry which is preliminary data.</text>
</comment>
<feature type="chain" id="PRO_5047383359" evidence="5">
    <location>
        <begin position="22"/>
        <end position="142"/>
    </location>
</feature>
<keyword evidence="1 4" id="KW-0349">Heme</keyword>
<dbReference type="Proteomes" id="UP001597108">
    <property type="component" value="Unassembled WGS sequence"/>
</dbReference>
<accession>A0ABW3IJT6</accession>
<organism evidence="7 8">
    <name type="scientific">Tropicimonas aquimaris</name>
    <dbReference type="NCBI Taxonomy" id="914152"/>
    <lineage>
        <taxon>Bacteria</taxon>
        <taxon>Pseudomonadati</taxon>
        <taxon>Pseudomonadota</taxon>
        <taxon>Alphaproteobacteria</taxon>
        <taxon>Rhodobacterales</taxon>
        <taxon>Roseobacteraceae</taxon>
        <taxon>Tropicimonas</taxon>
    </lineage>
</organism>
<dbReference type="Gene3D" id="1.10.760.10">
    <property type="entry name" value="Cytochrome c-like domain"/>
    <property type="match status" value="1"/>
</dbReference>
<evidence type="ECO:0000313" key="7">
    <source>
        <dbReference type="EMBL" id="MFD0978028.1"/>
    </source>
</evidence>
<evidence type="ECO:0000256" key="5">
    <source>
        <dbReference type="SAM" id="SignalP"/>
    </source>
</evidence>
<gene>
    <name evidence="7" type="ORF">ACFQ2S_00015</name>
</gene>
<reference evidence="8" key="1">
    <citation type="journal article" date="2019" name="Int. J. Syst. Evol. Microbiol.">
        <title>The Global Catalogue of Microorganisms (GCM) 10K type strain sequencing project: providing services to taxonomists for standard genome sequencing and annotation.</title>
        <authorList>
            <consortium name="The Broad Institute Genomics Platform"/>
            <consortium name="The Broad Institute Genome Sequencing Center for Infectious Disease"/>
            <person name="Wu L."/>
            <person name="Ma J."/>
        </authorList>
    </citation>
    <scope>NUCLEOTIDE SEQUENCE [LARGE SCALE GENOMIC DNA]</scope>
    <source>
        <strain evidence="8">CCUG 60524</strain>
    </source>
</reference>
<dbReference type="PROSITE" id="PS51007">
    <property type="entry name" value="CYTC"/>
    <property type="match status" value="1"/>
</dbReference>
<sequence>MRQLLFPTVVLALGCAFQSNADGTSSGGEAIFAAHCARCHGVDGKGGGPAAASLKTHPADLTRIAARRGGIWPMLEVMSIIDGYTKSTNPRQDMPVISELSAGPMVEFDTGNGIVTLIPARLIAVADFLESIQFPKPERYVP</sequence>
<dbReference type="PROSITE" id="PS51257">
    <property type="entry name" value="PROKAR_LIPOPROTEIN"/>
    <property type="match status" value="1"/>
</dbReference>
<evidence type="ECO:0000256" key="3">
    <source>
        <dbReference type="ARBA" id="ARBA00023004"/>
    </source>
</evidence>
<name>A0ABW3IJT6_9RHOB</name>
<evidence type="ECO:0000256" key="4">
    <source>
        <dbReference type="PROSITE-ProRule" id="PRU00433"/>
    </source>
</evidence>
<dbReference type="InterPro" id="IPR036909">
    <property type="entry name" value="Cyt_c-like_dom_sf"/>
</dbReference>
<keyword evidence="3 4" id="KW-0408">Iron</keyword>
<keyword evidence="8" id="KW-1185">Reference proteome</keyword>
<keyword evidence="2 4" id="KW-0479">Metal-binding</keyword>
<dbReference type="InterPro" id="IPR009056">
    <property type="entry name" value="Cyt_c-like_dom"/>
</dbReference>
<protein>
    <submittedName>
        <fullName evidence="7">Cytochrome c</fullName>
    </submittedName>
</protein>
<feature type="domain" description="Cytochrome c" evidence="6">
    <location>
        <begin position="23"/>
        <end position="133"/>
    </location>
</feature>
<evidence type="ECO:0000256" key="2">
    <source>
        <dbReference type="ARBA" id="ARBA00022723"/>
    </source>
</evidence>
<dbReference type="EMBL" id="JBHTJT010000002">
    <property type="protein sequence ID" value="MFD0978028.1"/>
    <property type="molecule type" value="Genomic_DNA"/>
</dbReference>
<feature type="signal peptide" evidence="5">
    <location>
        <begin position="1"/>
        <end position="21"/>
    </location>
</feature>